<dbReference type="RefSeq" id="WP_253965029.1">
    <property type="nucleotide sequence ID" value="NZ_JALHBS010000085.1"/>
</dbReference>
<dbReference type="EMBL" id="JALHBS010000085">
    <property type="protein sequence ID" value="MCP3056209.1"/>
    <property type="molecule type" value="Genomic_DNA"/>
</dbReference>
<proteinExistence type="predicted"/>
<evidence type="ECO:0000313" key="2">
    <source>
        <dbReference type="Proteomes" id="UP001155220"/>
    </source>
</evidence>
<accession>A0A9X2HEL2</accession>
<comment type="caution">
    <text evidence="1">The sequence shown here is derived from an EMBL/GenBank/DDBJ whole genome shotgun (WGS) entry which is preliminary data.</text>
</comment>
<dbReference type="Proteomes" id="UP001155220">
    <property type="component" value="Unassembled WGS sequence"/>
</dbReference>
<evidence type="ECO:0000313" key="1">
    <source>
        <dbReference type="EMBL" id="MCP3056209.1"/>
    </source>
</evidence>
<organism evidence="1 2">
    <name type="scientific">Aurantimonas marianensis</name>
    <dbReference type="NCBI Taxonomy" id="2920428"/>
    <lineage>
        <taxon>Bacteria</taxon>
        <taxon>Pseudomonadati</taxon>
        <taxon>Pseudomonadota</taxon>
        <taxon>Alphaproteobacteria</taxon>
        <taxon>Hyphomicrobiales</taxon>
        <taxon>Aurantimonadaceae</taxon>
        <taxon>Aurantimonas</taxon>
    </lineage>
</organism>
<keyword evidence="2" id="KW-1185">Reference proteome</keyword>
<sequence>MAQVFRILWFEDQLREISSQRAELVEQALEDHGIALTFEDRPVAHDDVLEEVKRRQLLYHDFDFVVLDYDLGGEVTGDVVAARLREDFGFVPMVFYSGNLDGVRGLRGQLLEAGVDGIHCVERRNLVEFLGEKLDELLHPVSRIEAVRGSAVGALAECDIELRRWFVARCDEIDEEAKVKIESRLDANLAESNSSRDKQWEKRGGDLPWKVERADSSHLMRITRTLAGTLGIDGLPEHEAFHKDLLEPRNILGHAVAERTADGLVVRSLHGGEIKPQELADLRRRMAQTREAILRFAVPKEPE</sequence>
<dbReference type="AlphaFoldDB" id="A0A9X2HEL2"/>
<dbReference type="Gene3D" id="3.40.50.2300">
    <property type="match status" value="1"/>
</dbReference>
<reference evidence="1" key="1">
    <citation type="submission" date="2022-03" db="EMBL/GenBank/DDBJ databases">
        <title>Aurantimonas Liuensis sp. Nov., isolated from the hadal seawater of the Mariana Trench.</title>
        <authorList>
            <person name="Liu R."/>
        </authorList>
    </citation>
    <scope>NUCLEOTIDE SEQUENCE</scope>
    <source>
        <strain evidence="1">LRZ36</strain>
    </source>
</reference>
<protein>
    <submittedName>
        <fullName evidence="1">Response regulator</fullName>
    </submittedName>
</protein>
<gene>
    <name evidence="1" type="ORF">MJ956_13810</name>
</gene>
<name>A0A9X2HEL2_9HYPH</name>